<dbReference type="PROSITE" id="PS50850">
    <property type="entry name" value="MFS"/>
    <property type="match status" value="1"/>
</dbReference>
<feature type="transmembrane region" description="Helical" evidence="9">
    <location>
        <begin position="136"/>
        <end position="158"/>
    </location>
</feature>
<sequence length="513" mass="55564">MTPTPSSSDPDNAETTVVDIPSSATPHAPGEGTEKTLCIVDTWDTDANNPYNWPIGKSAANAVIVCFLGFLSSLVSSIIVPALPNVMHEFRIKNDEVGTLTTSLFVLGLGVGPFLFAPLSELYGRMFVYRLTMSAFTILQIGCALSNSMATLIVLRFLSGVFGSAPPSLGQATISDLFSPGARAPWSALYSLGPMLGPCLGPLIASFIVSAKSWRWIFWTSACVSAGGTALLFIVSVETYKTTIIQKQFVKGELEKTYGPQAKRVWGFAVLGQDEKGQAAKGLYGKALSRPFRLLTTNPICLVLGTFLAYVYGMLYLLLTSLPLLYRNGQGRLFSYNFSTTSGLCYLGLAIGFIVASSMTAYGSRRLYNHLVKVNGEHRPEYRLLPMTAGMIVLPIGLLMYGWSANQHDHFIVPVIGNAFVAMGIFVTFQSIQVYLVDAFSPYSASAIAAATLLRCCAGCGLPLFGRQMFKGLGWVYGWAATVLALATIPAIPIPLILYKYSRSLRERFPFHG</sequence>
<dbReference type="PANTHER" id="PTHR23502">
    <property type="entry name" value="MAJOR FACILITATOR SUPERFAMILY"/>
    <property type="match status" value="1"/>
</dbReference>
<reference evidence="11 12" key="1">
    <citation type="journal article" date="2019" name="Nat. Ecol. Evol.">
        <title>Megaphylogeny resolves global patterns of mushroom evolution.</title>
        <authorList>
            <person name="Varga T."/>
            <person name="Krizsan K."/>
            <person name="Foldi C."/>
            <person name="Dima B."/>
            <person name="Sanchez-Garcia M."/>
            <person name="Sanchez-Ramirez S."/>
            <person name="Szollosi G.J."/>
            <person name="Szarkandi J.G."/>
            <person name="Papp V."/>
            <person name="Albert L."/>
            <person name="Andreopoulos W."/>
            <person name="Angelini C."/>
            <person name="Antonin V."/>
            <person name="Barry K.W."/>
            <person name="Bougher N.L."/>
            <person name="Buchanan P."/>
            <person name="Buyck B."/>
            <person name="Bense V."/>
            <person name="Catcheside P."/>
            <person name="Chovatia M."/>
            <person name="Cooper J."/>
            <person name="Damon W."/>
            <person name="Desjardin D."/>
            <person name="Finy P."/>
            <person name="Geml J."/>
            <person name="Haridas S."/>
            <person name="Hughes K."/>
            <person name="Justo A."/>
            <person name="Karasinski D."/>
            <person name="Kautmanova I."/>
            <person name="Kiss B."/>
            <person name="Kocsube S."/>
            <person name="Kotiranta H."/>
            <person name="LaButti K.M."/>
            <person name="Lechner B.E."/>
            <person name="Liimatainen K."/>
            <person name="Lipzen A."/>
            <person name="Lukacs Z."/>
            <person name="Mihaltcheva S."/>
            <person name="Morgado L.N."/>
            <person name="Niskanen T."/>
            <person name="Noordeloos M.E."/>
            <person name="Ohm R.A."/>
            <person name="Ortiz-Santana B."/>
            <person name="Ovrebo C."/>
            <person name="Racz N."/>
            <person name="Riley R."/>
            <person name="Savchenko A."/>
            <person name="Shiryaev A."/>
            <person name="Soop K."/>
            <person name="Spirin V."/>
            <person name="Szebenyi C."/>
            <person name="Tomsovsky M."/>
            <person name="Tulloss R.E."/>
            <person name="Uehling J."/>
            <person name="Grigoriev I.V."/>
            <person name="Vagvolgyi C."/>
            <person name="Papp T."/>
            <person name="Martin F.M."/>
            <person name="Miettinen O."/>
            <person name="Hibbett D.S."/>
            <person name="Nagy L.G."/>
        </authorList>
    </citation>
    <scope>NUCLEOTIDE SEQUENCE [LARGE SCALE GENOMIC DNA]</scope>
    <source>
        <strain evidence="11 12">OMC1185</strain>
    </source>
</reference>
<feature type="transmembrane region" description="Helical" evidence="9">
    <location>
        <begin position="59"/>
        <end position="85"/>
    </location>
</feature>
<feature type="transmembrane region" description="Helical" evidence="9">
    <location>
        <begin position="346"/>
        <end position="363"/>
    </location>
</feature>
<evidence type="ECO:0000256" key="1">
    <source>
        <dbReference type="ARBA" id="ARBA00004651"/>
    </source>
</evidence>
<feature type="region of interest" description="Disordered" evidence="8">
    <location>
        <begin position="1"/>
        <end position="33"/>
    </location>
</feature>
<protein>
    <submittedName>
        <fullName evidence="11">MFS general substrate transporter</fullName>
    </submittedName>
</protein>
<dbReference type="AlphaFoldDB" id="A0A5C3NIK2"/>
<keyword evidence="4 9" id="KW-0812">Transmembrane</keyword>
<dbReference type="Pfam" id="PF07690">
    <property type="entry name" value="MFS_1"/>
    <property type="match status" value="1"/>
</dbReference>
<feature type="transmembrane region" description="Helical" evidence="9">
    <location>
        <begin position="188"/>
        <end position="210"/>
    </location>
</feature>
<feature type="transmembrane region" description="Helical" evidence="9">
    <location>
        <begin position="300"/>
        <end position="326"/>
    </location>
</feature>
<evidence type="ECO:0000256" key="9">
    <source>
        <dbReference type="SAM" id="Phobius"/>
    </source>
</evidence>
<dbReference type="Gene3D" id="1.20.1250.20">
    <property type="entry name" value="MFS general substrate transporter like domains"/>
    <property type="match status" value="1"/>
</dbReference>
<comment type="subcellular location">
    <subcellularLocation>
        <location evidence="1">Cell membrane</location>
        <topology evidence="1">Multi-pass membrane protein</topology>
    </subcellularLocation>
</comment>
<evidence type="ECO:0000259" key="10">
    <source>
        <dbReference type="PROSITE" id="PS50850"/>
    </source>
</evidence>
<name>A0A5C3NIK2_9AGAM</name>
<keyword evidence="5 9" id="KW-1133">Transmembrane helix</keyword>
<keyword evidence="6 9" id="KW-0472">Membrane</keyword>
<feature type="compositionally biased region" description="Polar residues" evidence="8">
    <location>
        <begin position="1"/>
        <end position="15"/>
    </location>
</feature>
<dbReference type="Proteomes" id="UP000305948">
    <property type="component" value="Unassembled WGS sequence"/>
</dbReference>
<feature type="transmembrane region" description="Helical" evidence="9">
    <location>
        <begin position="384"/>
        <end position="403"/>
    </location>
</feature>
<keyword evidence="2" id="KW-0813">Transport</keyword>
<accession>A0A5C3NIK2</accession>
<gene>
    <name evidence="11" type="ORF">OE88DRAFT_1619401</name>
</gene>
<evidence type="ECO:0000256" key="6">
    <source>
        <dbReference type="ARBA" id="ARBA00023136"/>
    </source>
</evidence>
<proteinExistence type="inferred from homology"/>
<dbReference type="PANTHER" id="PTHR23502:SF186">
    <property type="entry name" value="MAJOR FACILITATOR SUPERFAMILY (MFS) PROFILE DOMAIN-CONTAINING PROTEIN"/>
    <property type="match status" value="1"/>
</dbReference>
<evidence type="ECO:0000256" key="4">
    <source>
        <dbReference type="ARBA" id="ARBA00022692"/>
    </source>
</evidence>
<comment type="similarity">
    <text evidence="7">Belongs to the major facilitator superfamily. DHA1 family. Polyamines/proton antiporter (TC 2.A.1.2.16) subfamily.</text>
</comment>
<evidence type="ECO:0000256" key="3">
    <source>
        <dbReference type="ARBA" id="ARBA00022475"/>
    </source>
</evidence>
<feature type="transmembrane region" description="Helical" evidence="9">
    <location>
        <begin position="477"/>
        <end position="499"/>
    </location>
</feature>
<dbReference type="GO" id="GO:0022857">
    <property type="term" value="F:transmembrane transporter activity"/>
    <property type="evidence" value="ECO:0007669"/>
    <property type="project" value="InterPro"/>
</dbReference>
<evidence type="ECO:0000256" key="2">
    <source>
        <dbReference type="ARBA" id="ARBA00022448"/>
    </source>
</evidence>
<feature type="transmembrane region" description="Helical" evidence="9">
    <location>
        <begin position="443"/>
        <end position="465"/>
    </location>
</feature>
<keyword evidence="3" id="KW-1003">Cell membrane</keyword>
<evidence type="ECO:0000256" key="5">
    <source>
        <dbReference type="ARBA" id="ARBA00022989"/>
    </source>
</evidence>
<dbReference type="SUPFAM" id="SSF103473">
    <property type="entry name" value="MFS general substrate transporter"/>
    <property type="match status" value="1"/>
</dbReference>
<evidence type="ECO:0000256" key="8">
    <source>
        <dbReference type="SAM" id="MobiDB-lite"/>
    </source>
</evidence>
<dbReference type="InterPro" id="IPR036259">
    <property type="entry name" value="MFS_trans_sf"/>
</dbReference>
<keyword evidence="12" id="KW-1185">Reference proteome</keyword>
<dbReference type="InterPro" id="IPR011701">
    <property type="entry name" value="MFS"/>
</dbReference>
<dbReference type="OrthoDB" id="6770063at2759"/>
<feature type="transmembrane region" description="Helical" evidence="9">
    <location>
        <begin position="97"/>
        <end position="116"/>
    </location>
</feature>
<dbReference type="STRING" id="5364.A0A5C3NIK2"/>
<feature type="transmembrane region" description="Helical" evidence="9">
    <location>
        <begin position="415"/>
        <end position="436"/>
    </location>
</feature>
<evidence type="ECO:0000313" key="12">
    <source>
        <dbReference type="Proteomes" id="UP000305948"/>
    </source>
</evidence>
<organism evidence="11 12">
    <name type="scientific">Heliocybe sulcata</name>
    <dbReference type="NCBI Taxonomy" id="5364"/>
    <lineage>
        <taxon>Eukaryota</taxon>
        <taxon>Fungi</taxon>
        <taxon>Dikarya</taxon>
        <taxon>Basidiomycota</taxon>
        <taxon>Agaricomycotina</taxon>
        <taxon>Agaricomycetes</taxon>
        <taxon>Gloeophyllales</taxon>
        <taxon>Gloeophyllaceae</taxon>
        <taxon>Heliocybe</taxon>
    </lineage>
</organism>
<dbReference type="CDD" id="cd17323">
    <property type="entry name" value="MFS_Tpo1_MDR_like"/>
    <property type="match status" value="1"/>
</dbReference>
<dbReference type="EMBL" id="ML213503">
    <property type="protein sequence ID" value="TFK57554.1"/>
    <property type="molecule type" value="Genomic_DNA"/>
</dbReference>
<feature type="transmembrane region" description="Helical" evidence="9">
    <location>
        <begin position="216"/>
        <end position="237"/>
    </location>
</feature>
<dbReference type="GO" id="GO:0005886">
    <property type="term" value="C:plasma membrane"/>
    <property type="evidence" value="ECO:0007669"/>
    <property type="project" value="UniProtKB-SubCell"/>
</dbReference>
<dbReference type="InterPro" id="IPR020846">
    <property type="entry name" value="MFS_dom"/>
</dbReference>
<evidence type="ECO:0000313" key="11">
    <source>
        <dbReference type="EMBL" id="TFK57554.1"/>
    </source>
</evidence>
<feature type="domain" description="Major facilitator superfamily (MFS) profile" evidence="10">
    <location>
        <begin position="61"/>
        <end position="505"/>
    </location>
</feature>
<evidence type="ECO:0000256" key="7">
    <source>
        <dbReference type="ARBA" id="ARBA00038459"/>
    </source>
</evidence>